<dbReference type="AlphaFoldDB" id="E0STH5"/>
<dbReference type="EMBL" id="CP002098">
    <property type="protein sequence ID" value="ADM28761.1"/>
    <property type="molecule type" value="Genomic_DNA"/>
</dbReference>
<protein>
    <submittedName>
        <fullName evidence="1">Uncharacterized protein</fullName>
    </submittedName>
</protein>
<sequence length="264" mass="29572">MSKDLLSKLDKITIKGQLKTLHVFDVRTGQTNLALVAISDSAGRWSLESVYVPRTYYTKIVNALKQAFENERLLKVIIQEIRAARIVSISSMEPSEITIRDFVELVKNGKISNSTQRMLVHTIGKIIEIRDGLRFLFNYNSSPIVLRVYKNSSLWTDLLIEDHYENPTRSWEAVVAISLTTQSVVQHQVYEINEETLMGYGPVGAFSLYAILPIRPVDSEESSVTGAQVAAEESTTEDGEYKELVKAIAESARKIVEMATGDGK</sequence>
<dbReference type="STRING" id="583356.Igag_1969"/>
<proteinExistence type="predicted"/>
<organism evidence="1 2">
    <name type="scientific">Ignisphaera aggregans (strain DSM 17230 / JCM 13409 / AQ1.S1)</name>
    <dbReference type="NCBI Taxonomy" id="583356"/>
    <lineage>
        <taxon>Archaea</taxon>
        <taxon>Thermoproteota</taxon>
        <taxon>Thermoprotei</taxon>
        <taxon>Desulfurococcales</taxon>
        <taxon>Desulfurococcaceae</taxon>
        <taxon>Ignisphaera</taxon>
    </lineage>
</organism>
<accession>E0STH5</accession>
<reference evidence="1 2" key="1">
    <citation type="journal article" date="2010" name="Stand. Genomic Sci.">
        <title>Complete genome sequence of Ignisphaera aggregans type strain (AQ1.S1).</title>
        <authorList>
            <person name="Goker M."/>
            <person name="Held B."/>
            <person name="Lapidus A."/>
            <person name="Nolan M."/>
            <person name="Spring S."/>
            <person name="Yasawong M."/>
            <person name="Lucas S."/>
            <person name="Glavina Del Rio T."/>
            <person name="Tice H."/>
            <person name="Cheng J.F."/>
            <person name="Goodwin L."/>
            <person name="Tapia R."/>
            <person name="Pitluck S."/>
            <person name="Liolios K."/>
            <person name="Ivanova N."/>
            <person name="Mavromatis K."/>
            <person name="Mikhailova N."/>
            <person name="Pati A."/>
            <person name="Chen A."/>
            <person name="Palaniappan K."/>
            <person name="Brambilla E."/>
            <person name="Land M."/>
            <person name="Hauser L."/>
            <person name="Chang Y.J."/>
            <person name="Jeffries C.D."/>
            <person name="Brettin T."/>
            <person name="Detter J.C."/>
            <person name="Han C."/>
            <person name="Rohde M."/>
            <person name="Sikorski J."/>
            <person name="Woyke T."/>
            <person name="Bristow J."/>
            <person name="Eisen J.A."/>
            <person name="Markowitz V."/>
            <person name="Hugenholtz P."/>
            <person name="Kyrpides N.C."/>
            <person name="Klenk H.P."/>
        </authorList>
    </citation>
    <scope>NUCLEOTIDE SEQUENCE [LARGE SCALE GENOMIC DNA]</scope>
    <source>
        <strain evidence="2">DSM 17230 / JCM 13409 / AQ1.S1</strain>
    </source>
</reference>
<dbReference type="KEGG" id="iag:Igag_1969"/>
<dbReference type="BioCyc" id="IAGG583356:GHAH-1958-MONOMER"/>
<keyword evidence="2" id="KW-1185">Reference proteome</keyword>
<dbReference type="Proteomes" id="UP000001304">
    <property type="component" value="Chromosome"/>
</dbReference>
<dbReference type="HOGENOM" id="CLU_1052149_0_0_2"/>
<evidence type="ECO:0000313" key="2">
    <source>
        <dbReference type="Proteomes" id="UP000001304"/>
    </source>
</evidence>
<evidence type="ECO:0000313" key="1">
    <source>
        <dbReference type="EMBL" id="ADM28761.1"/>
    </source>
</evidence>
<name>E0STH5_IGNAA</name>
<gene>
    <name evidence="1" type="ordered locus">Igag_1969</name>
</gene>